<keyword evidence="1" id="KW-0732">Signal</keyword>
<gene>
    <name evidence="2" type="ORF">HNQ44_001272</name>
</gene>
<organism evidence="2 3">
    <name type="scientific">Planococcus koreensis</name>
    <dbReference type="NCBI Taxonomy" id="112331"/>
    <lineage>
        <taxon>Bacteria</taxon>
        <taxon>Bacillati</taxon>
        <taxon>Bacillota</taxon>
        <taxon>Bacilli</taxon>
        <taxon>Bacillales</taxon>
        <taxon>Caryophanaceae</taxon>
        <taxon>Planococcus</taxon>
    </lineage>
</organism>
<evidence type="ECO:0000256" key="1">
    <source>
        <dbReference type="SAM" id="SignalP"/>
    </source>
</evidence>
<comment type="caution">
    <text evidence="2">The sequence shown here is derived from an EMBL/GenBank/DDBJ whole genome shotgun (WGS) entry which is preliminary data.</text>
</comment>
<reference evidence="2 3" key="1">
    <citation type="submission" date="2020-08" db="EMBL/GenBank/DDBJ databases">
        <title>Genomic Encyclopedia of Type Strains, Phase IV (KMG-IV): sequencing the most valuable type-strain genomes for metagenomic binning, comparative biology and taxonomic classification.</title>
        <authorList>
            <person name="Goeker M."/>
        </authorList>
    </citation>
    <scope>NUCLEOTIDE SEQUENCE [LARGE SCALE GENOMIC DNA]</scope>
    <source>
        <strain evidence="2 3">DSM 15895</strain>
    </source>
</reference>
<dbReference type="RefSeq" id="WP_135503027.1">
    <property type="nucleotide sequence ID" value="NZ_CP181055.1"/>
</dbReference>
<evidence type="ECO:0000313" key="2">
    <source>
        <dbReference type="EMBL" id="MBB5179848.1"/>
    </source>
</evidence>
<evidence type="ECO:0000313" key="3">
    <source>
        <dbReference type="Proteomes" id="UP000525923"/>
    </source>
</evidence>
<dbReference type="AlphaFoldDB" id="A0A7W8CQS4"/>
<feature type="signal peptide" evidence="1">
    <location>
        <begin position="1"/>
        <end position="23"/>
    </location>
</feature>
<name>A0A7W8CQS4_9BACL</name>
<protein>
    <recommendedName>
        <fullName evidence="4">G5 domain-containing protein</fullName>
    </recommendedName>
</protein>
<proteinExistence type="predicted"/>
<evidence type="ECO:0008006" key="4">
    <source>
        <dbReference type="Google" id="ProtNLM"/>
    </source>
</evidence>
<dbReference type="EMBL" id="JACHHE010000003">
    <property type="protein sequence ID" value="MBB5179848.1"/>
    <property type="molecule type" value="Genomic_DNA"/>
</dbReference>
<dbReference type="OrthoDB" id="2455284at2"/>
<sequence length="204" mass="23919">MKKFAMILITLLLAFGFTSVSFAHDDHRGDDSEKVTYRDGVTTIVKTHKEVTHDKVVKREKSSEYVTEKKSEKSTYNEVDVKVTKEHHPQQDWYREVKTSTTYKVIKRVTWDEVTRYDTIKIFTTPVTITKTTVTTIKHYGKPGSGGKVFYKDTEVYRDKEFGKTQRRVVKETHVENKNYKTTYNRKVIDVEVSKGKWIKGDRH</sequence>
<keyword evidence="3" id="KW-1185">Reference proteome</keyword>
<accession>A0A7W8CQS4</accession>
<dbReference type="Proteomes" id="UP000525923">
    <property type="component" value="Unassembled WGS sequence"/>
</dbReference>
<feature type="chain" id="PRO_5031532068" description="G5 domain-containing protein" evidence="1">
    <location>
        <begin position="24"/>
        <end position="204"/>
    </location>
</feature>